<feature type="region of interest" description="Disordered" evidence="1">
    <location>
        <begin position="146"/>
        <end position="168"/>
    </location>
</feature>
<reference evidence="2" key="1">
    <citation type="submission" date="2020-09" db="EMBL/GenBank/DDBJ databases">
        <title>Secondary metabolite and genome analysis of marine Streptomyces chumphonensis KK1-2T.</title>
        <authorList>
            <person name="Phongsopitanun W."/>
            <person name="Kanchanasin P."/>
            <person name="Pittayakhajonwut P."/>
            <person name="Suwanborirux K."/>
            <person name="Tanasupawat S."/>
        </authorList>
    </citation>
    <scope>NUCLEOTIDE SEQUENCE</scope>
    <source>
        <strain evidence="2">KK1-2</strain>
    </source>
</reference>
<proteinExistence type="predicted"/>
<evidence type="ECO:0000256" key="1">
    <source>
        <dbReference type="SAM" id="MobiDB-lite"/>
    </source>
</evidence>
<dbReference type="RefSeq" id="WP_191211417.1">
    <property type="nucleotide sequence ID" value="NZ_BAABKL010000041.1"/>
</dbReference>
<gene>
    <name evidence="2" type="ORF">IF129_21470</name>
</gene>
<evidence type="ECO:0000313" key="2">
    <source>
        <dbReference type="EMBL" id="MBD3934117.1"/>
    </source>
</evidence>
<comment type="caution">
    <text evidence="2">The sequence shown here is derived from an EMBL/GenBank/DDBJ whole genome shotgun (WGS) entry which is preliminary data.</text>
</comment>
<sequence length="168" mass="18080">MNREMRDPNVPWVPLLGVQLRLAGVYFDAVRVRGPQGRHIALRFAELTGGDPGPVILERDGERAVYFLIAPGSEARRRWPAGAELLTSGGTSRDPRSSYVGVPALAGGTWPLSWHTPPSPDGRMVHTALLHAVLWAVHRAGAGVAGRCGRDVPRARDRAREGAGEPGD</sequence>
<name>A0A927F4C5_9ACTN</name>
<feature type="compositionally biased region" description="Basic and acidic residues" evidence="1">
    <location>
        <begin position="148"/>
        <end position="168"/>
    </location>
</feature>
<dbReference type="AlphaFoldDB" id="A0A927F4C5"/>
<dbReference type="Proteomes" id="UP000632289">
    <property type="component" value="Unassembled WGS sequence"/>
</dbReference>
<organism evidence="2 3">
    <name type="scientific">Streptomyces chumphonensis</name>
    <dbReference type="NCBI Taxonomy" id="1214925"/>
    <lineage>
        <taxon>Bacteria</taxon>
        <taxon>Bacillati</taxon>
        <taxon>Actinomycetota</taxon>
        <taxon>Actinomycetes</taxon>
        <taxon>Kitasatosporales</taxon>
        <taxon>Streptomycetaceae</taxon>
        <taxon>Streptomyces</taxon>
    </lineage>
</organism>
<protein>
    <submittedName>
        <fullName evidence="2">Uncharacterized protein</fullName>
    </submittedName>
</protein>
<dbReference type="EMBL" id="JACXYU010000014">
    <property type="protein sequence ID" value="MBD3934117.1"/>
    <property type="molecule type" value="Genomic_DNA"/>
</dbReference>
<keyword evidence="3" id="KW-1185">Reference proteome</keyword>
<evidence type="ECO:0000313" key="3">
    <source>
        <dbReference type="Proteomes" id="UP000632289"/>
    </source>
</evidence>
<accession>A0A927F4C5</accession>